<dbReference type="Proteomes" id="UP000050640">
    <property type="component" value="Unplaced"/>
</dbReference>
<dbReference type="AlphaFoldDB" id="A0A0R3S144"/>
<dbReference type="WBParaSite" id="EEL_0000837201-mRNA-1">
    <property type="protein sequence ID" value="EEL_0000837201-mRNA-1"/>
    <property type="gene ID" value="EEL_0000837201"/>
</dbReference>
<protein>
    <submittedName>
        <fullName evidence="3">Uncharacterized protein</fullName>
    </submittedName>
</protein>
<evidence type="ECO:0000256" key="1">
    <source>
        <dbReference type="SAM" id="MobiDB-lite"/>
    </source>
</evidence>
<feature type="compositionally biased region" description="Low complexity" evidence="1">
    <location>
        <begin position="1"/>
        <end position="20"/>
    </location>
</feature>
<organism evidence="2 3">
    <name type="scientific">Elaeophora elaphi</name>
    <dbReference type="NCBI Taxonomy" id="1147741"/>
    <lineage>
        <taxon>Eukaryota</taxon>
        <taxon>Metazoa</taxon>
        <taxon>Ecdysozoa</taxon>
        <taxon>Nematoda</taxon>
        <taxon>Chromadorea</taxon>
        <taxon>Rhabditida</taxon>
        <taxon>Spirurina</taxon>
        <taxon>Spiruromorpha</taxon>
        <taxon>Filarioidea</taxon>
        <taxon>Onchocercidae</taxon>
        <taxon>Elaeophora</taxon>
    </lineage>
</organism>
<name>A0A0R3S144_9BILA</name>
<sequence length="145" mass="16217">MLGMSPSKNKSISSSSSTNPALNPTDSHIIDEGNGSLTSSNIKDNLPLSDSSDETENSAMEILDNLIEQLPKTPSIIAKRRRMSSVNDLSLDQPYTNVVKFDTNVHQQAESEAEYDCKLISESFQHFLSINWHCYKNNLFTENFD</sequence>
<reference evidence="3" key="1">
    <citation type="submission" date="2017-02" db="UniProtKB">
        <authorList>
            <consortium name="WormBaseParasite"/>
        </authorList>
    </citation>
    <scope>IDENTIFICATION</scope>
</reference>
<keyword evidence="2" id="KW-1185">Reference proteome</keyword>
<proteinExistence type="predicted"/>
<feature type="region of interest" description="Disordered" evidence="1">
    <location>
        <begin position="1"/>
        <end position="57"/>
    </location>
</feature>
<accession>A0A0R3S144</accession>
<evidence type="ECO:0000313" key="3">
    <source>
        <dbReference type="WBParaSite" id="EEL_0000837201-mRNA-1"/>
    </source>
</evidence>
<evidence type="ECO:0000313" key="2">
    <source>
        <dbReference type="Proteomes" id="UP000050640"/>
    </source>
</evidence>